<dbReference type="SMART" id="SM00749">
    <property type="entry name" value="BON"/>
    <property type="match status" value="2"/>
</dbReference>
<dbReference type="PANTHER" id="PTHR34606">
    <property type="entry name" value="BON DOMAIN-CONTAINING PROTEIN"/>
    <property type="match status" value="1"/>
</dbReference>
<feature type="domain" description="BON" evidence="3">
    <location>
        <begin position="132"/>
        <end position="200"/>
    </location>
</feature>
<feature type="signal peptide" evidence="2">
    <location>
        <begin position="1"/>
        <end position="32"/>
    </location>
</feature>
<dbReference type="InterPro" id="IPR014004">
    <property type="entry name" value="Transpt-assoc_nodulatn_dom_bac"/>
</dbReference>
<name>Q0C5G1_HYPNA</name>
<feature type="chain" id="PRO_5004169872" evidence="2">
    <location>
        <begin position="33"/>
        <end position="239"/>
    </location>
</feature>
<organism evidence="4 5">
    <name type="scientific">Hyphomonas neptunium (strain ATCC 15444)</name>
    <dbReference type="NCBI Taxonomy" id="228405"/>
    <lineage>
        <taxon>Bacteria</taxon>
        <taxon>Pseudomonadati</taxon>
        <taxon>Pseudomonadota</taxon>
        <taxon>Alphaproteobacteria</taxon>
        <taxon>Hyphomonadales</taxon>
        <taxon>Hyphomonadaceae</taxon>
        <taxon>Hyphomonas</taxon>
    </lineage>
</organism>
<keyword evidence="5" id="KW-1185">Reference proteome</keyword>
<dbReference type="PROSITE" id="PS50914">
    <property type="entry name" value="BON"/>
    <property type="match status" value="2"/>
</dbReference>
<keyword evidence="2" id="KW-0732">Signal</keyword>
<dbReference type="eggNOG" id="COG2823">
    <property type="taxonomic scope" value="Bacteria"/>
</dbReference>
<dbReference type="InterPro" id="IPR051686">
    <property type="entry name" value="Lipoprotein_DolP"/>
</dbReference>
<dbReference type="Gene3D" id="3.30.1340.30">
    <property type="match status" value="1"/>
</dbReference>
<dbReference type="STRING" id="228405.HNE_0302"/>
<dbReference type="Pfam" id="PF04972">
    <property type="entry name" value="BON"/>
    <property type="match status" value="2"/>
</dbReference>
<dbReference type="KEGG" id="hne:HNE_0302"/>
<dbReference type="EMBL" id="CP000158">
    <property type="protein sequence ID" value="ABI76437.1"/>
    <property type="molecule type" value="Genomic_DNA"/>
</dbReference>
<evidence type="ECO:0000313" key="4">
    <source>
        <dbReference type="EMBL" id="ABI76437.1"/>
    </source>
</evidence>
<dbReference type="Proteomes" id="UP000001959">
    <property type="component" value="Chromosome"/>
</dbReference>
<gene>
    <name evidence="4" type="ordered locus">HNE_0302</name>
</gene>
<protein>
    <submittedName>
        <fullName evidence="4">Phospholipid-binding protein</fullName>
    </submittedName>
</protein>
<evidence type="ECO:0000313" key="5">
    <source>
        <dbReference type="Proteomes" id="UP000001959"/>
    </source>
</evidence>
<reference evidence="4 5" key="1">
    <citation type="journal article" date="2006" name="J. Bacteriol.">
        <title>Comparative genomic evidence for a close relationship between the dimorphic prosthecate bacteria Hyphomonas neptunium and Caulobacter crescentus.</title>
        <authorList>
            <person name="Badger J.H."/>
            <person name="Hoover T.R."/>
            <person name="Brun Y.V."/>
            <person name="Weiner R.M."/>
            <person name="Laub M.T."/>
            <person name="Alexandre G."/>
            <person name="Mrazek J."/>
            <person name="Ren Q."/>
            <person name="Paulsen I.T."/>
            <person name="Nelson K.E."/>
            <person name="Khouri H.M."/>
            <person name="Radune D."/>
            <person name="Sosa J."/>
            <person name="Dodson R.J."/>
            <person name="Sullivan S.A."/>
            <person name="Rosovitz M.J."/>
            <person name="Madupu R."/>
            <person name="Brinkac L.M."/>
            <person name="Durkin A.S."/>
            <person name="Daugherty S.C."/>
            <person name="Kothari S.P."/>
            <person name="Giglio M.G."/>
            <person name="Zhou L."/>
            <person name="Haft D.H."/>
            <person name="Selengut J.D."/>
            <person name="Davidsen T.M."/>
            <person name="Yang Q."/>
            <person name="Zafar N."/>
            <person name="Ward N.L."/>
        </authorList>
    </citation>
    <scope>NUCLEOTIDE SEQUENCE [LARGE SCALE GENOMIC DNA]</scope>
    <source>
        <strain evidence="4 5">ATCC 15444</strain>
    </source>
</reference>
<dbReference type="InterPro" id="IPR007055">
    <property type="entry name" value="BON_dom"/>
</dbReference>
<evidence type="ECO:0000256" key="2">
    <source>
        <dbReference type="SAM" id="SignalP"/>
    </source>
</evidence>
<feature type="compositionally biased region" description="Polar residues" evidence="1">
    <location>
        <begin position="208"/>
        <end position="228"/>
    </location>
</feature>
<feature type="region of interest" description="Disordered" evidence="1">
    <location>
        <begin position="207"/>
        <end position="239"/>
    </location>
</feature>
<accession>Q0C5G1</accession>
<feature type="domain" description="BON" evidence="3">
    <location>
        <begin position="55"/>
        <end position="123"/>
    </location>
</feature>
<proteinExistence type="predicted"/>
<evidence type="ECO:0000259" key="3">
    <source>
        <dbReference type="PROSITE" id="PS50914"/>
    </source>
</evidence>
<dbReference type="HOGENOM" id="CLU_083606_5_0_5"/>
<dbReference type="AlphaFoldDB" id="Q0C5G1"/>
<sequence>MPIQNAGTRLMRAPLLLLPLIALLPLTNCAVAAVGAVGAAGFAASKDQTMGQTIDDTAASNDVKSRLLSESSSRFGEVDVEVAGGLVLLTGRVYSAEDRTRAEGVAWTSMYTQDVANELKIEQPGGFFANVSDEVISGRVRSRLIGSSAVKSINYNVETYNGVVYLMGIARNAEELRKAAEEASVVGGVKQVVSYVRVMDEVQRPAAPTTQMPVSPSYQSQPDTSYDSQALPELRGVSY</sequence>
<dbReference type="PANTHER" id="PTHR34606:SF15">
    <property type="entry name" value="BON DOMAIN-CONTAINING PROTEIN"/>
    <property type="match status" value="1"/>
</dbReference>
<evidence type="ECO:0000256" key="1">
    <source>
        <dbReference type="SAM" id="MobiDB-lite"/>
    </source>
</evidence>